<feature type="domain" description="YgjP-like metallopeptidase" evidence="1">
    <location>
        <begin position="18"/>
        <end position="220"/>
    </location>
</feature>
<keyword evidence="2" id="KW-0378">Hydrolase</keyword>
<dbReference type="EMBL" id="JALJYF010000001">
    <property type="protein sequence ID" value="MCP1726775.1"/>
    <property type="molecule type" value="Genomic_DNA"/>
</dbReference>
<evidence type="ECO:0000313" key="3">
    <source>
        <dbReference type="Proteomes" id="UP001523550"/>
    </source>
</evidence>
<evidence type="ECO:0000259" key="1">
    <source>
        <dbReference type="Pfam" id="PF01863"/>
    </source>
</evidence>
<protein>
    <submittedName>
        <fullName evidence="2">Metal-dependent hydrolase</fullName>
    </submittedName>
</protein>
<name>A0ABT1G738_9GAMM</name>
<dbReference type="RefSeq" id="WP_253445600.1">
    <property type="nucleotide sequence ID" value="NZ_JALJYF010000001.1"/>
</dbReference>
<dbReference type="Gene3D" id="3.30.2010.10">
    <property type="entry name" value="Metalloproteases ('zincins'), catalytic domain"/>
    <property type="match status" value="1"/>
</dbReference>
<proteinExistence type="predicted"/>
<sequence>MRQALPKIQWRRSRRARRLKLALCPWRGIELVLPPGVSEAQGQAFLDSRRDWMEAAWGRIRRKVPEAFQENAPESLLLAAIGRRYDLQYRPLGDRLEQRGNVLLVPGPATQSNARCRIKPWLIAQGREILPQWVARVGERTGLAHQRVQVRDQRTRWGSCSARGTISLNFRILFHEARVVDYLILHELCHTRHMNHGPQFRALVARFEPQWQSLDRQLSQAAGGVPGWIGW</sequence>
<dbReference type="Proteomes" id="UP001523550">
    <property type="component" value="Unassembled WGS sequence"/>
</dbReference>
<accession>A0ABT1G738</accession>
<organism evidence="2 3">
    <name type="scientific">Natronospira proteinivora</name>
    <dbReference type="NCBI Taxonomy" id="1807133"/>
    <lineage>
        <taxon>Bacteria</taxon>
        <taxon>Pseudomonadati</taxon>
        <taxon>Pseudomonadota</taxon>
        <taxon>Gammaproteobacteria</taxon>
        <taxon>Natronospirales</taxon>
        <taxon>Natronospiraceae</taxon>
        <taxon>Natronospira</taxon>
    </lineage>
</organism>
<dbReference type="PANTHER" id="PTHR30399:SF1">
    <property type="entry name" value="UTP PYROPHOSPHATASE"/>
    <property type="match status" value="1"/>
</dbReference>
<evidence type="ECO:0000313" key="2">
    <source>
        <dbReference type="EMBL" id="MCP1726775.1"/>
    </source>
</evidence>
<dbReference type="PANTHER" id="PTHR30399">
    <property type="entry name" value="UNCHARACTERIZED PROTEIN YGJP"/>
    <property type="match status" value="1"/>
</dbReference>
<comment type="caution">
    <text evidence="2">The sequence shown here is derived from an EMBL/GenBank/DDBJ whole genome shotgun (WGS) entry which is preliminary data.</text>
</comment>
<dbReference type="InterPro" id="IPR053136">
    <property type="entry name" value="UTP_pyrophosphatase-like"/>
</dbReference>
<dbReference type="CDD" id="cd07344">
    <property type="entry name" value="M48_yhfN_like"/>
    <property type="match status" value="1"/>
</dbReference>
<reference evidence="2 3" key="1">
    <citation type="submission" date="2022-03" db="EMBL/GenBank/DDBJ databases">
        <title>Genomic Encyclopedia of Type Strains, Phase III (KMG-III): the genomes of soil and plant-associated and newly described type strains.</title>
        <authorList>
            <person name="Whitman W."/>
        </authorList>
    </citation>
    <scope>NUCLEOTIDE SEQUENCE [LARGE SCALE GENOMIC DNA]</scope>
    <source>
        <strain evidence="2 3">BSker1</strain>
    </source>
</reference>
<gene>
    <name evidence="2" type="ORF">J2T60_000740</name>
</gene>
<dbReference type="Pfam" id="PF01863">
    <property type="entry name" value="YgjP-like"/>
    <property type="match status" value="1"/>
</dbReference>
<dbReference type="InterPro" id="IPR002725">
    <property type="entry name" value="YgjP-like_metallopeptidase"/>
</dbReference>
<dbReference type="GO" id="GO:0016787">
    <property type="term" value="F:hydrolase activity"/>
    <property type="evidence" value="ECO:0007669"/>
    <property type="project" value="UniProtKB-KW"/>
</dbReference>
<keyword evidence="3" id="KW-1185">Reference proteome</keyword>